<evidence type="ECO:0000256" key="5">
    <source>
        <dbReference type="ARBA" id="ARBA00022692"/>
    </source>
</evidence>
<dbReference type="PANTHER" id="PTHR32196:SF21">
    <property type="entry name" value="ABC TRANSPORTER PERMEASE PROTEIN YPHD-RELATED"/>
    <property type="match status" value="1"/>
</dbReference>
<keyword evidence="11" id="KW-1185">Reference proteome</keyword>
<keyword evidence="4" id="KW-0997">Cell inner membrane</keyword>
<evidence type="ECO:0000256" key="1">
    <source>
        <dbReference type="ARBA" id="ARBA00004651"/>
    </source>
</evidence>
<proteinExistence type="predicted"/>
<feature type="region of interest" description="Disordered" evidence="8">
    <location>
        <begin position="1"/>
        <end position="23"/>
    </location>
</feature>
<keyword evidence="5 9" id="KW-0812">Transmembrane</keyword>
<keyword evidence="7 9" id="KW-0472">Membrane</keyword>
<evidence type="ECO:0000256" key="8">
    <source>
        <dbReference type="SAM" id="MobiDB-lite"/>
    </source>
</evidence>
<evidence type="ECO:0000256" key="9">
    <source>
        <dbReference type="SAM" id="Phobius"/>
    </source>
</evidence>
<organism evidence="10 11">
    <name type="scientific">Georgenia daeguensis</name>
    <dbReference type="NCBI Taxonomy" id="908355"/>
    <lineage>
        <taxon>Bacteria</taxon>
        <taxon>Bacillati</taxon>
        <taxon>Actinomycetota</taxon>
        <taxon>Actinomycetes</taxon>
        <taxon>Micrococcales</taxon>
        <taxon>Bogoriellaceae</taxon>
        <taxon>Georgenia</taxon>
    </lineage>
</organism>
<gene>
    <name evidence="10" type="ORF">GCM10022262_25880</name>
</gene>
<dbReference type="Pfam" id="PF02653">
    <property type="entry name" value="BPD_transp_2"/>
    <property type="match status" value="1"/>
</dbReference>
<feature type="transmembrane region" description="Helical" evidence="9">
    <location>
        <begin position="120"/>
        <end position="141"/>
    </location>
</feature>
<dbReference type="CDD" id="cd06579">
    <property type="entry name" value="TM_PBP1_transp_AraH_like"/>
    <property type="match status" value="1"/>
</dbReference>
<feature type="transmembrane region" description="Helical" evidence="9">
    <location>
        <begin position="94"/>
        <end position="114"/>
    </location>
</feature>
<feature type="transmembrane region" description="Helical" evidence="9">
    <location>
        <begin position="146"/>
        <end position="164"/>
    </location>
</feature>
<feature type="transmembrane region" description="Helical" evidence="9">
    <location>
        <begin position="319"/>
        <end position="335"/>
    </location>
</feature>
<evidence type="ECO:0000313" key="11">
    <source>
        <dbReference type="Proteomes" id="UP001499841"/>
    </source>
</evidence>
<feature type="transmembrane region" description="Helical" evidence="9">
    <location>
        <begin position="37"/>
        <end position="56"/>
    </location>
</feature>
<comment type="caution">
    <text evidence="10">The sequence shown here is derived from an EMBL/GenBank/DDBJ whole genome shotgun (WGS) entry which is preliminary data.</text>
</comment>
<dbReference type="Proteomes" id="UP001499841">
    <property type="component" value="Unassembled WGS sequence"/>
</dbReference>
<keyword evidence="2" id="KW-0813">Transport</keyword>
<dbReference type="PANTHER" id="PTHR32196">
    <property type="entry name" value="ABC TRANSPORTER PERMEASE PROTEIN YPHD-RELATED-RELATED"/>
    <property type="match status" value="1"/>
</dbReference>
<feature type="transmembrane region" description="Helical" evidence="9">
    <location>
        <begin position="68"/>
        <end position="87"/>
    </location>
</feature>
<evidence type="ECO:0000256" key="3">
    <source>
        <dbReference type="ARBA" id="ARBA00022475"/>
    </source>
</evidence>
<evidence type="ECO:0000256" key="2">
    <source>
        <dbReference type="ARBA" id="ARBA00022448"/>
    </source>
</evidence>
<feature type="transmembrane region" description="Helical" evidence="9">
    <location>
        <begin position="236"/>
        <end position="257"/>
    </location>
</feature>
<sequence>MTTTSTTPARTGPREPTGGTRPAGRLKDLGRVVLRRYSLVLIWLLMIALFTVLLPGEISGTEALRAVLGQQTPLVFLGLAVVTTMAVGEFDLSFASIFGLAATAVPSLVVLYGWSFPAAAAAAIVLALVIGAINAALVVLVGINSVIVTLGVGSVAGGAAYYVSRETSVSGMDPALSVIALGRFLGLPMIFWYGLIIVAVAAYVMSATPVGRHMLFVGSNREVARLAGIPVTQIRVGAYLASALLCGLGGVILAAGLGGFDPATAETNLMPTFAGVFLGTVAVVPGRFNPVGMLIGVYFLLTGVFGLQLLGLAGWVTNVFYGLALVVAVTVSFLLQRRVRG</sequence>
<comment type="subcellular location">
    <subcellularLocation>
        <location evidence="1">Cell membrane</location>
        <topology evidence="1">Multi-pass membrane protein</topology>
    </subcellularLocation>
</comment>
<feature type="transmembrane region" description="Helical" evidence="9">
    <location>
        <begin position="269"/>
        <end position="288"/>
    </location>
</feature>
<keyword evidence="6 9" id="KW-1133">Transmembrane helix</keyword>
<evidence type="ECO:0000256" key="7">
    <source>
        <dbReference type="ARBA" id="ARBA00023136"/>
    </source>
</evidence>
<feature type="transmembrane region" description="Helical" evidence="9">
    <location>
        <begin position="295"/>
        <end position="313"/>
    </location>
</feature>
<dbReference type="RefSeq" id="WP_345041860.1">
    <property type="nucleotide sequence ID" value="NZ_BAABBA010000012.1"/>
</dbReference>
<reference evidence="11" key="1">
    <citation type="journal article" date="2019" name="Int. J. Syst. Evol. Microbiol.">
        <title>The Global Catalogue of Microorganisms (GCM) 10K type strain sequencing project: providing services to taxonomists for standard genome sequencing and annotation.</title>
        <authorList>
            <consortium name="The Broad Institute Genomics Platform"/>
            <consortium name="The Broad Institute Genome Sequencing Center for Infectious Disease"/>
            <person name="Wu L."/>
            <person name="Ma J."/>
        </authorList>
    </citation>
    <scope>NUCLEOTIDE SEQUENCE [LARGE SCALE GENOMIC DNA]</scope>
    <source>
        <strain evidence="11">JCM 17459</strain>
    </source>
</reference>
<protein>
    <submittedName>
        <fullName evidence="10">ABC transporter permease</fullName>
    </submittedName>
</protein>
<evidence type="ECO:0000313" key="10">
    <source>
        <dbReference type="EMBL" id="GAA4288228.1"/>
    </source>
</evidence>
<feature type="transmembrane region" description="Helical" evidence="9">
    <location>
        <begin position="184"/>
        <end position="205"/>
    </location>
</feature>
<dbReference type="EMBL" id="BAABBA010000012">
    <property type="protein sequence ID" value="GAA4288228.1"/>
    <property type="molecule type" value="Genomic_DNA"/>
</dbReference>
<dbReference type="InterPro" id="IPR001851">
    <property type="entry name" value="ABC_transp_permease"/>
</dbReference>
<name>A0ABP8EW70_9MICO</name>
<keyword evidence="3" id="KW-1003">Cell membrane</keyword>
<accession>A0ABP8EW70</accession>
<evidence type="ECO:0000256" key="6">
    <source>
        <dbReference type="ARBA" id="ARBA00022989"/>
    </source>
</evidence>
<evidence type="ECO:0000256" key="4">
    <source>
        <dbReference type="ARBA" id="ARBA00022519"/>
    </source>
</evidence>